<dbReference type="Gene3D" id="3.40.50.2000">
    <property type="entry name" value="Glycogen Phosphorylase B"/>
    <property type="match status" value="2"/>
</dbReference>
<keyword evidence="1" id="KW-0328">Glycosyltransferase</keyword>
<comment type="caution">
    <text evidence="4">The sequence shown here is derived from an EMBL/GenBank/DDBJ whole genome shotgun (WGS) entry which is preliminary data.</text>
</comment>
<keyword evidence="5" id="KW-1185">Reference proteome</keyword>
<reference evidence="4 5" key="1">
    <citation type="journal article" date="2019" name="Int. J. Syst. Evol. Microbiol.">
        <title>The Global Catalogue of Microorganisms (GCM) 10K type strain sequencing project: providing services to taxonomists for standard genome sequencing and annotation.</title>
        <authorList>
            <consortium name="The Broad Institute Genomics Platform"/>
            <consortium name="The Broad Institute Genome Sequencing Center for Infectious Disease"/>
            <person name="Wu L."/>
            <person name="Ma J."/>
        </authorList>
    </citation>
    <scope>NUCLEOTIDE SEQUENCE [LARGE SCALE GENOMIC DNA]</scope>
    <source>
        <strain evidence="4 5">JCM 14046</strain>
    </source>
</reference>
<accession>A0ABN2PF49</accession>
<dbReference type="Pfam" id="PF13692">
    <property type="entry name" value="Glyco_trans_1_4"/>
    <property type="match status" value="1"/>
</dbReference>
<dbReference type="PANTHER" id="PTHR12526:SF635">
    <property type="entry name" value="GLYCOSYL TRANSFERASE GROUP 1"/>
    <property type="match status" value="1"/>
</dbReference>
<proteinExistence type="predicted"/>
<dbReference type="Proteomes" id="UP001501612">
    <property type="component" value="Unassembled WGS sequence"/>
</dbReference>
<dbReference type="CDD" id="cd03801">
    <property type="entry name" value="GT4_PimA-like"/>
    <property type="match status" value="1"/>
</dbReference>
<evidence type="ECO:0000256" key="2">
    <source>
        <dbReference type="ARBA" id="ARBA00022679"/>
    </source>
</evidence>
<feature type="domain" description="Glycosyltransferase subfamily 4-like N-terminal" evidence="3">
    <location>
        <begin position="24"/>
        <end position="155"/>
    </location>
</feature>
<evidence type="ECO:0000313" key="5">
    <source>
        <dbReference type="Proteomes" id="UP001501612"/>
    </source>
</evidence>
<dbReference type="Pfam" id="PF13579">
    <property type="entry name" value="Glyco_trans_4_4"/>
    <property type="match status" value="1"/>
</dbReference>
<dbReference type="EMBL" id="BAAAMY010000005">
    <property type="protein sequence ID" value="GAA1920176.1"/>
    <property type="molecule type" value="Genomic_DNA"/>
</dbReference>
<keyword evidence="2" id="KW-0808">Transferase</keyword>
<evidence type="ECO:0000313" key="4">
    <source>
        <dbReference type="EMBL" id="GAA1920176.1"/>
    </source>
</evidence>
<sequence length="353" mass="37295">MLWASTATTTRGGVASYVRSVRATPLWSTWGIRHVATHTDGSAVARLALFARSLVVVGLRLAVRPPALLHLHTASRGSFARKSVLALLARRRGVPVVVHVHGGGFADFHDAAPRWLRRWIRHTLESADVVVALGAGWAAQLRRIAPGARIEVVPNAVVPPATVIASPGAPPVALFLGLVHADKGVPVLVDAWSEVRARLPGLDARLVVAGDGDLDGLRRQVAARRLGDVVETPGWVGPDDVARLLDGAAVLVLPSRAEGHPMAVLEAMAHARPVVATAVGGLPDLVDDTSGRLVPPDDVAALADALVEVLGDPATRERLGAGARARVLEHFDVAVTSRRLDALYRELTGRSDR</sequence>
<evidence type="ECO:0000256" key="1">
    <source>
        <dbReference type="ARBA" id="ARBA00022676"/>
    </source>
</evidence>
<gene>
    <name evidence="4" type="ORF">GCM10009737_22110</name>
</gene>
<dbReference type="SUPFAM" id="SSF53756">
    <property type="entry name" value="UDP-Glycosyltransferase/glycogen phosphorylase"/>
    <property type="match status" value="1"/>
</dbReference>
<name>A0ABN2PF49_9ACTN</name>
<evidence type="ECO:0000259" key="3">
    <source>
        <dbReference type="Pfam" id="PF13579"/>
    </source>
</evidence>
<organism evidence="4 5">
    <name type="scientific">Nocardioides lentus</name>
    <dbReference type="NCBI Taxonomy" id="338077"/>
    <lineage>
        <taxon>Bacteria</taxon>
        <taxon>Bacillati</taxon>
        <taxon>Actinomycetota</taxon>
        <taxon>Actinomycetes</taxon>
        <taxon>Propionibacteriales</taxon>
        <taxon>Nocardioidaceae</taxon>
        <taxon>Nocardioides</taxon>
    </lineage>
</organism>
<protein>
    <submittedName>
        <fullName evidence="4">Glycosyltransferase</fullName>
    </submittedName>
</protein>
<dbReference type="PANTHER" id="PTHR12526">
    <property type="entry name" value="GLYCOSYLTRANSFERASE"/>
    <property type="match status" value="1"/>
</dbReference>
<dbReference type="InterPro" id="IPR028098">
    <property type="entry name" value="Glyco_trans_4-like_N"/>
</dbReference>